<keyword evidence="3" id="KW-1185">Reference proteome</keyword>
<dbReference type="GO" id="GO:0016874">
    <property type="term" value="F:ligase activity"/>
    <property type="evidence" value="ECO:0007669"/>
    <property type="project" value="UniProtKB-KW"/>
</dbReference>
<dbReference type="InterPro" id="IPR033649">
    <property type="entry name" value="MtLigD_Pol-like"/>
</dbReference>
<accession>A0ABP5JQA7</accession>
<comment type="caution">
    <text evidence="2">The sequence shown here is derived from an EMBL/GenBank/DDBJ whole genome shotgun (WGS) entry which is preliminary data.</text>
</comment>
<name>A0ABP5JQA7_9ACTN</name>
<dbReference type="InterPro" id="IPR052171">
    <property type="entry name" value="NHEJ_LigD"/>
</dbReference>
<gene>
    <name evidence="2" type="primary">ligD_1</name>
    <name evidence="2" type="ORF">GCM10009843_12940</name>
</gene>
<dbReference type="EMBL" id="BAAAQQ010000004">
    <property type="protein sequence ID" value="GAA2119897.1"/>
    <property type="molecule type" value="Genomic_DNA"/>
</dbReference>
<dbReference type="RefSeq" id="WP_344302854.1">
    <property type="nucleotide sequence ID" value="NZ_BAAAQQ010000004.1"/>
</dbReference>
<evidence type="ECO:0000313" key="3">
    <source>
        <dbReference type="Proteomes" id="UP001500575"/>
    </source>
</evidence>
<dbReference type="NCBIfam" id="TIGR02778">
    <property type="entry name" value="ligD_pol"/>
    <property type="match status" value="1"/>
</dbReference>
<evidence type="ECO:0000313" key="2">
    <source>
        <dbReference type="EMBL" id="GAA2119897.1"/>
    </source>
</evidence>
<dbReference type="InterPro" id="IPR014145">
    <property type="entry name" value="LigD_pol_dom"/>
</dbReference>
<sequence length="305" mass="33287">MAPEKSGTEVHVDVEGRTLKLSNLDKVLYPQTGTTKGEVLNYYARISPTLLPHLKDRAVTRVRWPHGTHQASFFEKNVPAGTPSWVRTAKVPTTGSRGPSRNGDTLVFPIVEDLATLTWMANLAALELHVHQWTVGKNGQPKNPNRLVVDLDPGEPAGLHECAKVALLVREKLAERDLEATAVTSGSKGIHLYAGLPGKLNSDETSALAKEIAEELQGEHGSLVTATMTKSRRTGKVFLDWSQNAGSKTTLTPYSLRGKDKPTVATPLSWEEVEAGAEDPLDLEQFRFEAVLERVDDLGDLFDAP</sequence>
<evidence type="ECO:0000259" key="1">
    <source>
        <dbReference type="Pfam" id="PF21686"/>
    </source>
</evidence>
<feature type="domain" description="DNA ligase D polymerase" evidence="1">
    <location>
        <begin position="35"/>
        <end position="302"/>
    </location>
</feature>
<dbReference type="Pfam" id="PF21686">
    <property type="entry name" value="LigD_Prim-Pol"/>
    <property type="match status" value="1"/>
</dbReference>
<organism evidence="2 3">
    <name type="scientific">Nocardioides bigeumensis</name>
    <dbReference type="NCBI Taxonomy" id="433657"/>
    <lineage>
        <taxon>Bacteria</taxon>
        <taxon>Bacillati</taxon>
        <taxon>Actinomycetota</taxon>
        <taxon>Actinomycetes</taxon>
        <taxon>Propionibacteriales</taxon>
        <taxon>Nocardioidaceae</taxon>
        <taxon>Nocardioides</taxon>
    </lineage>
</organism>
<reference evidence="3" key="1">
    <citation type="journal article" date="2019" name="Int. J. Syst. Evol. Microbiol.">
        <title>The Global Catalogue of Microorganisms (GCM) 10K type strain sequencing project: providing services to taxonomists for standard genome sequencing and annotation.</title>
        <authorList>
            <consortium name="The Broad Institute Genomics Platform"/>
            <consortium name="The Broad Institute Genome Sequencing Center for Infectious Disease"/>
            <person name="Wu L."/>
            <person name="Ma J."/>
        </authorList>
    </citation>
    <scope>NUCLEOTIDE SEQUENCE [LARGE SCALE GENOMIC DNA]</scope>
    <source>
        <strain evidence="3">JCM 16021</strain>
    </source>
</reference>
<dbReference type="CDD" id="cd04863">
    <property type="entry name" value="MtLigD_Pol_like"/>
    <property type="match status" value="1"/>
</dbReference>
<dbReference type="Gene3D" id="3.90.920.10">
    <property type="entry name" value="DNA primase, PRIM domain"/>
    <property type="match status" value="1"/>
</dbReference>
<keyword evidence="2" id="KW-0436">Ligase</keyword>
<protein>
    <submittedName>
        <fullName evidence="2">Non-homologous end-joining DNA ligase</fullName>
    </submittedName>
</protein>
<dbReference type="PANTHER" id="PTHR42705:SF2">
    <property type="entry name" value="BIFUNCTIONAL NON-HOMOLOGOUS END JOINING PROTEIN LIGD"/>
    <property type="match status" value="1"/>
</dbReference>
<dbReference type="Proteomes" id="UP001500575">
    <property type="component" value="Unassembled WGS sequence"/>
</dbReference>
<proteinExistence type="predicted"/>
<dbReference type="PANTHER" id="PTHR42705">
    <property type="entry name" value="BIFUNCTIONAL NON-HOMOLOGOUS END JOINING PROTEIN LIGD"/>
    <property type="match status" value="1"/>
</dbReference>